<evidence type="ECO:0000313" key="7">
    <source>
        <dbReference type="EMBL" id="GGJ98741.1"/>
    </source>
</evidence>
<dbReference type="AlphaFoldDB" id="A0A8J3BBD0"/>
<dbReference type="GO" id="GO:0022857">
    <property type="term" value="F:transmembrane transporter activity"/>
    <property type="evidence" value="ECO:0007669"/>
    <property type="project" value="InterPro"/>
</dbReference>
<comment type="subcellular location">
    <subcellularLocation>
        <location evidence="1">Cell membrane</location>
        <topology evidence="1">Multi-pass membrane protein</topology>
    </subcellularLocation>
</comment>
<dbReference type="InterPro" id="IPR001851">
    <property type="entry name" value="ABC_transp_permease"/>
</dbReference>
<dbReference type="CDD" id="cd06579">
    <property type="entry name" value="TM_PBP1_transp_AraH_like"/>
    <property type="match status" value="1"/>
</dbReference>
<keyword evidence="2" id="KW-1003">Cell membrane</keyword>
<evidence type="ECO:0000256" key="2">
    <source>
        <dbReference type="ARBA" id="ARBA00022475"/>
    </source>
</evidence>
<keyword evidence="8" id="KW-1185">Reference proteome</keyword>
<feature type="transmembrane region" description="Helical" evidence="6">
    <location>
        <begin position="82"/>
        <end position="101"/>
    </location>
</feature>
<dbReference type="EMBL" id="BMOF01000016">
    <property type="protein sequence ID" value="GGJ98741.1"/>
    <property type="molecule type" value="Genomic_DNA"/>
</dbReference>
<feature type="transmembrane region" description="Helical" evidence="6">
    <location>
        <begin position="121"/>
        <end position="150"/>
    </location>
</feature>
<comment type="caution">
    <text evidence="7">The sequence shown here is derived from an EMBL/GenBank/DDBJ whole genome shotgun (WGS) entry which is preliminary data.</text>
</comment>
<protein>
    <recommendedName>
        <fullName evidence="9">ABC transporter permease</fullName>
    </recommendedName>
</protein>
<keyword evidence="5 6" id="KW-0472">Membrane</keyword>
<dbReference type="PANTHER" id="PTHR32196">
    <property type="entry name" value="ABC TRANSPORTER PERMEASE PROTEIN YPHD-RELATED-RELATED"/>
    <property type="match status" value="1"/>
</dbReference>
<feature type="transmembrane region" description="Helical" evidence="6">
    <location>
        <begin position="35"/>
        <end position="53"/>
    </location>
</feature>
<dbReference type="Pfam" id="PF02653">
    <property type="entry name" value="BPD_transp_2"/>
    <property type="match status" value="1"/>
</dbReference>
<reference evidence="7" key="1">
    <citation type="journal article" date="2014" name="Int. J. Syst. Evol. Microbiol.">
        <title>Complete genome sequence of Corynebacterium casei LMG S-19264T (=DSM 44701T), isolated from a smear-ripened cheese.</title>
        <authorList>
            <consortium name="US DOE Joint Genome Institute (JGI-PGF)"/>
            <person name="Walter F."/>
            <person name="Albersmeier A."/>
            <person name="Kalinowski J."/>
            <person name="Ruckert C."/>
        </authorList>
    </citation>
    <scope>NUCLEOTIDE SEQUENCE</scope>
    <source>
        <strain evidence="7">JCM 14719</strain>
    </source>
</reference>
<name>A0A8J3BBD0_9BACI</name>
<proteinExistence type="predicted"/>
<reference evidence="7" key="2">
    <citation type="submission" date="2020-09" db="EMBL/GenBank/DDBJ databases">
        <authorList>
            <person name="Sun Q."/>
            <person name="Ohkuma M."/>
        </authorList>
    </citation>
    <scope>NUCLEOTIDE SEQUENCE</scope>
    <source>
        <strain evidence="7">JCM 14719</strain>
    </source>
</reference>
<organism evidence="7 8">
    <name type="scientific">Calditerricola satsumensis</name>
    <dbReference type="NCBI Taxonomy" id="373054"/>
    <lineage>
        <taxon>Bacteria</taxon>
        <taxon>Bacillati</taxon>
        <taxon>Bacillota</taxon>
        <taxon>Bacilli</taxon>
        <taxon>Bacillales</taxon>
        <taxon>Bacillaceae</taxon>
        <taxon>Calditerricola</taxon>
    </lineage>
</organism>
<keyword evidence="4 6" id="KW-1133">Transmembrane helix</keyword>
<feature type="transmembrane region" description="Helical" evidence="6">
    <location>
        <begin position="157"/>
        <end position="179"/>
    </location>
</feature>
<evidence type="ECO:0000256" key="5">
    <source>
        <dbReference type="ARBA" id="ARBA00023136"/>
    </source>
</evidence>
<dbReference type="GO" id="GO:0005886">
    <property type="term" value="C:plasma membrane"/>
    <property type="evidence" value="ECO:0007669"/>
    <property type="project" value="UniProtKB-SubCell"/>
</dbReference>
<evidence type="ECO:0000256" key="4">
    <source>
        <dbReference type="ARBA" id="ARBA00022989"/>
    </source>
</evidence>
<evidence type="ECO:0000313" key="8">
    <source>
        <dbReference type="Proteomes" id="UP000637720"/>
    </source>
</evidence>
<keyword evidence="3 6" id="KW-0812">Transmembrane</keyword>
<evidence type="ECO:0000256" key="1">
    <source>
        <dbReference type="ARBA" id="ARBA00004651"/>
    </source>
</evidence>
<gene>
    <name evidence="7" type="ORF">GCM10007043_10890</name>
</gene>
<evidence type="ECO:0000256" key="6">
    <source>
        <dbReference type="SAM" id="Phobius"/>
    </source>
</evidence>
<evidence type="ECO:0008006" key="9">
    <source>
        <dbReference type="Google" id="ProtNLM"/>
    </source>
</evidence>
<sequence>MNIARGLALIITGAAPIAGFPEAIQYVGREFVGPVPVSFLLVLAMYVLFHIFLTRTATGRYIYAIGSNKEAARLSGINVDRVLVIVYTLSGLLAALAGLVLVGRVNSAYPLAGLGYELDAIAAVIIGGASFFGGVGTVWGTLIGALIIAVLRNGLNLLNVAADLQTVVIGVVIIVAVYLDVLRQRSRKKA</sequence>
<accession>A0A8J3BBD0</accession>
<evidence type="ECO:0000256" key="3">
    <source>
        <dbReference type="ARBA" id="ARBA00022692"/>
    </source>
</evidence>
<dbReference type="Proteomes" id="UP000637720">
    <property type="component" value="Unassembled WGS sequence"/>
</dbReference>